<evidence type="ECO:0000256" key="12">
    <source>
        <dbReference type="ARBA" id="ARBA00031195"/>
    </source>
</evidence>
<dbReference type="FunFam" id="3.40.50.1820:FF:000276">
    <property type="entry name" value="Acyl-protein thioesterase 1"/>
    <property type="match status" value="1"/>
</dbReference>
<proteinExistence type="inferred from homology"/>
<dbReference type="SUPFAM" id="SSF53474">
    <property type="entry name" value="alpha/beta-Hydrolases"/>
    <property type="match status" value="1"/>
</dbReference>
<name>A0AAV5TWB9_9BILA</name>
<evidence type="ECO:0000256" key="8">
    <source>
        <dbReference type="ARBA" id="ARBA00022832"/>
    </source>
</evidence>
<dbReference type="InterPro" id="IPR050565">
    <property type="entry name" value="LYPA1-2/EST-like"/>
</dbReference>
<evidence type="ECO:0000256" key="10">
    <source>
        <dbReference type="ARBA" id="ARBA00023242"/>
    </source>
</evidence>
<dbReference type="Pfam" id="PF02230">
    <property type="entry name" value="Abhydrolase_2"/>
    <property type="match status" value="1"/>
</dbReference>
<comment type="catalytic activity">
    <reaction evidence="13">
        <text>S-hexadecanoyl-L-cysteinyl-[protein] + H2O = L-cysteinyl-[protein] + hexadecanoate + H(+)</text>
        <dbReference type="Rhea" id="RHEA:19233"/>
        <dbReference type="Rhea" id="RHEA-COMP:10131"/>
        <dbReference type="Rhea" id="RHEA-COMP:11032"/>
        <dbReference type="ChEBI" id="CHEBI:7896"/>
        <dbReference type="ChEBI" id="CHEBI:15377"/>
        <dbReference type="ChEBI" id="CHEBI:15378"/>
        <dbReference type="ChEBI" id="CHEBI:29950"/>
        <dbReference type="ChEBI" id="CHEBI:74151"/>
        <dbReference type="EC" id="3.1.2.22"/>
    </reaction>
</comment>
<dbReference type="EC" id="3.1.2.22" evidence="4"/>
<dbReference type="GO" id="GO:0005634">
    <property type="term" value="C:nucleus"/>
    <property type="evidence" value="ECO:0007669"/>
    <property type="project" value="UniProtKB-SubCell"/>
</dbReference>
<dbReference type="GO" id="GO:0005737">
    <property type="term" value="C:cytoplasm"/>
    <property type="evidence" value="ECO:0007669"/>
    <property type="project" value="UniProtKB-SubCell"/>
</dbReference>
<evidence type="ECO:0000256" key="7">
    <source>
        <dbReference type="ARBA" id="ARBA00022801"/>
    </source>
</evidence>
<dbReference type="GO" id="GO:0052689">
    <property type="term" value="F:carboxylic ester hydrolase activity"/>
    <property type="evidence" value="ECO:0007669"/>
    <property type="project" value="UniProtKB-KW"/>
</dbReference>
<comment type="function">
    <text evidence="11">Hydrolyzes fatty acids from S-acylated cysteine residues in proteins with a strong preference for palmitoylated G-alpha proteins over other acyl substrates. Mediates the deacylation of G-alpha proteins such as GPA1 in vivo, but has weak or no activity toward palmitoylated Ras proteins. Has weak lysophospholipase activity in vitro; however such activity may not exist in vivo.</text>
</comment>
<dbReference type="PANTHER" id="PTHR10655:SF68">
    <property type="entry name" value="PALMITOYL-PROTEIN HYDROLASE"/>
    <property type="match status" value="1"/>
</dbReference>
<sequence>QGVTGPFVIEPTAEHKATVIWFHGEGDLGKTSAAALRTIRNPHVKYICPTAATRDISSLMAPMTAWFDIPGRAMNSSEDCEGIMTATKDAHKMLDAEIAAGIPSNKIIVGGFSMGGALAVNVGLRYEQKLGGVCALSGWLLGRTDLCETFKANLDTPYLFGHGTDDQIVPYAMGQLAHKTLSKFCSNVAFKSYNGMGHSTCPEEMKELKNFIENLSK</sequence>
<evidence type="ECO:0000256" key="6">
    <source>
        <dbReference type="ARBA" id="ARBA00022490"/>
    </source>
</evidence>
<evidence type="ECO:0000259" key="14">
    <source>
        <dbReference type="Pfam" id="PF02230"/>
    </source>
</evidence>
<keyword evidence="6" id="KW-0963">Cytoplasm</keyword>
<evidence type="ECO:0000256" key="9">
    <source>
        <dbReference type="ARBA" id="ARBA00023098"/>
    </source>
</evidence>
<feature type="domain" description="Phospholipase/carboxylesterase/thioesterase" evidence="14">
    <location>
        <begin position="6"/>
        <end position="214"/>
    </location>
</feature>
<dbReference type="InterPro" id="IPR029058">
    <property type="entry name" value="AB_hydrolase_fold"/>
</dbReference>
<dbReference type="GO" id="GO:0008474">
    <property type="term" value="F:palmitoyl-(protein) hydrolase activity"/>
    <property type="evidence" value="ECO:0007669"/>
    <property type="project" value="UniProtKB-EC"/>
</dbReference>
<dbReference type="AlphaFoldDB" id="A0AAV5TWB9"/>
<dbReference type="Gene3D" id="3.40.50.1820">
    <property type="entry name" value="alpha/beta hydrolase"/>
    <property type="match status" value="1"/>
</dbReference>
<keyword evidence="16" id="KW-1185">Reference proteome</keyword>
<organism evidence="15 16">
    <name type="scientific">Pristionchus entomophagus</name>
    <dbReference type="NCBI Taxonomy" id="358040"/>
    <lineage>
        <taxon>Eukaryota</taxon>
        <taxon>Metazoa</taxon>
        <taxon>Ecdysozoa</taxon>
        <taxon>Nematoda</taxon>
        <taxon>Chromadorea</taxon>
        <taxon>Rhabditida</taxon>
        <taxon>Rhabditina</taxon>
        <taxon>Diplogasteromorpha</taxon>
        <taxon>Diplogasteroidea</taxon>
        <taxon>Neodiplogasteridae</taxon>
        <taxon>Pristionchus</taxon>
    </lineage>
</organism>
<dbReference type="Proteomes" id="UP001432027">
    <property type="component" value="Unassembled WGS sequence"/>
</dbReference>
<protein>
    <recommendedName>
        <fullName evidence="4">palmitoyl-protein hydrolase</fullName>
        <ecNumber evidence="4">3.1.2.22</ecNumber>
    </recommendedName>
    <alternativeName>
        <fullName evidence="12">Palmitoyl-protein hydrolase</fullName>
    </alternativeName>
</protein>
<keyword evidence="9" id="KW-0443">Lipid metabolism</keyword>
<feature type="non-terminal residue" evidence="15">
    <location>
        <position position="1"/>
    </location>
</feature>
<evidence type="ECO:0000256" key="13">
    <source>
        <dbReference type="ARBA" id="ARBA00047337"/>
    </source>
</evidence>
<comment type="subcellular location">
    <subcellularLocation>
        <location evidence="2">Cytoplasm</location>
    </subcellularLocation>
    <subcellularLocation>
        <location evidence="1">Nucleus</location>
    </subcellularLocation>
</comment>
<dbReference type="PANTHER" id="PTHR10655">
    <property type="entry name" value="LYSOPHOSPHOLIPASE-RELATED"/>
    <property type="match status" value="1"/>
</dbReference>
<dbReference type="InterPro" id="IPR003140">
    <property type="entry name" value="PLipase/COase/thioEstase"/>
</dbReference>
<keyword evidence="7" id="KW-0378">Hydrolase</keyword>
<evidence type="ECO:0000256" key="4">
    <source>
        <dbReference type="ARBA" id="ARBA00012423"/>
    </source>
</evidence>
<evidence type="ECO:0000256" key="2">
    <source>
        <dbReference type="ARBA" id="ARBA00004496"/>
    </source>
</evidence>
<keyword evidence="8" id="KW-0276">Fatty acid metabolism</keyword>
<dbReference type="EMBL" id="BTSX01000005">
    <property type="protein sequence ID" value="GMS98561.1"/>
    <property type="molecule type" value="Genomic_DNA"/>
</dbReference>
<gene>
    <name evidence="15" type="ORF">PENTCL1PPCAC_20736</name>
</gene>
<evidence type="ECO:0000313" key="16">
    <source>
        <dbReference type="Proteomes" id="UP001432027"/>
    </source>
</evidence>
<comment type="caution">
    <text evidence="15">The sequence shown here is derived from an EMBL/GenBank/DDBJ whole genome shotgun (WGS) entry which is preliminary data.</text>
</comment>
<keyword evidence="10" id="KW-0539">Nucleus</keyword>
<comment type="similarity">
    <text evidence="3">Belongs to the AB hydrolase superfamily. AB hydrolase 2 family.</text>
</comment>
<accession>A0AAV5TWB9</accession>
<reference evidence="15" key="1">
    <citation type="submission" date="2023-10" db="EMBL/GenBank/DDBJ databases">
        <title>Genome assembly of Pristionchus species.</title>
        <authorList>
            <person name="Yoshida K."/>
            <person name="Sommer R.J."/>
        </authorList>
    </citation>
    <scope>NUCLEOTIDE SEQUENCE</scope>
    <source>
        <strain evidence="15">RS0144</strain>
    </source>
</reference>
<evidence type="ECO:0000256" key="3">
    <source>
        <dbReference type="ARBA" id="ARBA00006499"/>
    </source>
</evidence>
<evidence type="ECO:0000256" key="1">
    <source>
        <dbReference type="ARBA" id="ARBA00004123"/>
    </source>
</evidence>
<evidence type="ECO:0000313" key="15">
    <source>
        <dbReference type="EMBL" id="GMS98561.1"/>
    </source>
</evidence>
<evidence type="ECO:0000256" key="11">
    <source>
        <dbReference type="ARBA" id="ARBA00029392"/>
    </source>
</evidence>
<dbReference type="GO" id="GO:0006631">
    <property type="term" value="P:fatty acid metabolic process"/>
    <property type="evidence" value="ECO:0007669"/>
    <property type="project" value="UniProtKB-KW"/>
</dbReference>
<keyword evidence="5" id="KW-0719">Serine esterase</keyword>
<evidence type="ECO:0000256" key="5">
    <source>
        <dbReference type="ARBA" id="ARBA00022487"/>
    </source>
</evidence>